<evidence type="ECO:0000313" key="1">
    <source>
        <dbReference type="EMBL" id="UWZ86414.1"/>
    </source>
</evidence>
<dbReference type="RefSeq" id="WP_260796054.1">
    <property type="nucleotide sequence ID" value="NZ_CP093313.1"/>
</dbReference>
<dbReference type="AlphaFoldDB" id="A0A9J7BYM0"/>
<proteinExistence type="predicted"/>
<keyword evidence="2" id="KW-1185">Reference proteome</keyword>
<dbReference type="EMBL" id="CP093313">
    <property type="protein sequence ID" value="UWZ86414.1"/>
    <property type="molecule type" value="Genomic_DNA"/>
</dbReference>
<evidence type="ECO:0000313" key="2">
    <source>
        <dbReference type="Proteomes" id="UP001059380"/>
    </source>
</evidence>
<organism evidence="1 2">
    <name type="scientific">Occallatibacter riparius</name>
    <dbReference type="NCBI Taxonomy" id="1002689"/>
    <lineage>
        <taxon>Bacteria</taxon>
        <taxon>Pseudomonadati</taxon>
        <taxon>Acidobacteriota</taxon>
        <taxon>Terriglobia</taxon>
        <taxon>Terriglobales</taxon>
        <taxon>Acidobacteriaceae</taxon>
        <taxon>Occallatibacter</taxon>
    </lineage>
</organism>
<name>A0A9J7BYM0_9BACT</name>
<dbReference type="Proteomes" id="UP001059380">
    <property type="component" value="Chromosome"/>
</dbReference>
<reference evidence="1" key="1">
    <citation type="submission" date="2021-04" db="EMBL/GenBank/DDBJ databases">
        <title>Phylogenetic analysis of Acidobacteriaceae.</title>
        <authorList>
            <person name="Qiu L."/>
            <person name="Zhang Q."/>
        </authorList>
    </citation>
    <scope>NUCLEOTIDE SEQUENCE</scope>
    <source>
        <strain evidence="1">DSM 25168</strain>
    </source>
</reference>
<protein>
    <submittedName>
        <fullName evidence="1">Uncharacterized protein</fullName>
    </submittedName>
</protein>
<gene>
    <name evidence="1" type="ORF">MOP44_10825</name>
</gene>
<dbReference type="KEGG" id="orp:MOP44_10825"/>
<sequence>MEVPRLCDRVRVRGERDEVFLVIKVDEEFRTVDLISAAGRAIALDAVPFSDIERSRGAET</sequence>
<accession>A0A9J7BYM0</accession>